<keyword evidence="1" id="KW-0472">Membrane</keyword>
<keyword evidence="1" id="KW-0812">Transmembrane</keyword>
<evidence type="ECO:0000313" key="3">
    <source>
        <dbReference type="Proteomes" id="UP000233649"/>
    </source>
</evidence>
<sequence length="465" mass="49396">GGETAMGGKLAYFPGTAGMSVVDSASLELGSDFEIELSGYFSEGICVSKNDAIVISTDSSDTISVFYSGSLDQQSISGRTLNYVYNNIWNAQTFTPSYSGYLTAVSLEGERVGTITGNATVYIYATAEGKPTGSVLTSASFVANTWSTSEAWHDIVFNSPIYLEAGTVYSIVLAVPGGTSSSNGIIWRIQTSDVYDGGTFLTSANSGSSWTVQTKDASFKAYISAAILSAEISQPENIVSVTLSGGTTSLYINGVLADSVAYAGSIADNANSWIIGADDSMPYLYYAKITVGGVLRGSWGWQYATTFTDLSGNSNDATPSFRTTTTDADVSVSVISYTAYNQSAFVTGEDDEAVEIVTDDDIGEMPDGWYGDLHPENLPGGQAISDFLENMDFPPAFFWYSLVYLGAAIITMVSLGLTSELLPCAAAGLIWQIFFCAIIGTAWWVLLPEGIIIIGEMVNRKLASY</sequence>
<organism evidence="2 3">
    <name type="scientific">Dehalococcoides mccartyi</name>
    <dbReference type="NCBI Taxonomy" id="61435"/>
    <lineage>
        <taxon>Bacteria</taxon>
        <taxon>Bacillati</taxon>
        <taxon>Chloroflexota</taxon>
        <taxon>Dehalococcoidia</taxon>
        <taxon>Dehalococcoidales</taxon>
        <taxon>Dehalococcoidaceae</taxon>
        <taxon>Dehalococcoides</taxon>
    </lineage>
</organism>
<name>A0A2J1DZZ4_9CHLR</name>
<accession>A0A2J1DZZ4</accession>
<dbReference type="SUPFAM" id="SSF49899">
    <property type="entry name" value="Concanavalin A-like lectins/glucanases"/>
    <property type="match status" value="1"/>
</dbReference>
<reference evidence="2 3" key="1">
    <citation type="journal article" date="2017" name="FEMS Microbiol. Ecol.">
        <title>Reconstructed genomes of novel Dehalococcoides mccartyi strains from 1,2,3,4-tetrachlorodibenzo-p-dioxin-dechlorinating enrichment cultures reveal divergent reductive dehalogenase gene profiles.</title>
        <authorList>
            <person name="Dam H.T."/>
            <person name="Vollmers J."/>
            <person name="Kaster A.K."/>
            <person name="Haggblom M.M."/>
        </authorList>
    </citation>
    <scope>NUCLEOTIDE SEQUENCE [LARGE SCALE GENOMIC DNA]</scope>
    <source>
        <strain evidence="2 3">H1-3-2.001</strain>
    </source>
</reference>
<keyword evidence="1" id="KW-1133">Transmembrane helix</keyword>
<dbReference type="InterPro" id="IPR013320">
    <property type="entry name" value="ConA-like_dom_sf"/>
</dbReference>
<feature type="transmembrane region" description="Helical" evidence="1">
    <location>
        <begin position="397"/>
        <end position="417"/>
    </location>
</feature>
<proteinExistence type="predicted"/>
<feature type="non-terminal residue" evidence="2">
    <location>
        <position position="1"/>
    </location>
</feature>
<feature type="transmembrane region" description="Helical" evidence="1">
    <location>
        <begin position="429"/>
        <end position="447"/>
    </location>
</feature>
<protein>
    <submittedName>
        <fullName evidence="2">Uncharacterized protein</fullName>
    </submittedName>
</protein>
<gene>
    <name evidence="2" type="ORF">CVH13_00289</name>
</gene>
<dbReference type="AlphaFoldDB" id="A0A2J1DZZ4"/>
<evidence type="ECO:0000256" key="1">
    <source>
        <dbReference type="SAM" id="Phobius"/>
    </source>
</evidence>
<dbReference type="Proteomes" id="UP000233649">
    <property type="component" value="Unassembled WGS sequence"/>
</dbReference>
<dbReference type="EMBL" id="PHFD01000088">
    <property type="protein sequence ID" value="PKH47724.1"/>
    <property type="molecule type" value="Genomic_DNA"/>
</dbReference>
<comment type="caution">
    <text evidence="2">The sequence shown here is derived from an EMBL/GenBank/DDBJ whole genome shotgun (WGS) entry which is preliminary data.</text>
</comment>
<evidence type="ECO:0000313" key="2">
    <source>
        <dbReference type="EMBL" id="PKH47724.1"/>
    </source>
</evidence>